<evidence type="ECO:0000313" key="1">
    <source>
        <dbReference type="EMBL" id="QDG50008.1"/>
    </source>
</evidence>
<organism evidence="1 2">
    <name type="scientific">Persicimonas caeni</name>
    <dbReference type="NCBI Taxonomy" id="2292766"/>
    <lineage>
        <taxon>Bacteria</taxon>
        <taxon>Deltaproteobacteria</taxon>
        <taxon>Bradymonadales</taxon>
        <taxon>Bradymonadaceae</taxon>
        <taxon>Persicimonas</taxon>
    </lineage>
</organism>
<gene>
    <name evidence="1" type="ORF">FIV42_04405</name>
</gene>
<keyword evidence="2" id="KW-1185">Reference proteome</keyword>
<name>A0A4Y6PNV7_PERCE</name>
<dbReference type="RefSeq" id="WP_141196504.1">
    <property type="nucleotide sequence ID" value="NZ_CP041186.1"/>
</dbReference>
<dbReference type="NCBIfam" id="TIGR02450">
    <property type="entry name" value="TIGR02450 family Trp-rich protein"/>
    <property type="match status" value="1"/>
</dbReference>
<sequence length="71" mass="8627">MPTPEPTNPKKLPGTEWTAVEPEERRKHWQVLRFEKKAGEVVLEAVLDHHQLRLPWRELRNRDEWRPGWTH</sequence>
<dbReference type="OrthoDB" id="5592973at2"/>
<protein>
    <submittedName>
        <fullName evidence="1">TIGR02450 family Trp-rich protein</fullName>
    </submittedName>
</protein>
<reference evidence="1 2" key="1">
    <citation type="submission" date="2019-06" db="EMBL/GenBank/DDBJ databases">
        <title>Persicimonas caeni gen. nov., sp. nov., a predatory bacterium isolated from solar saltern.</title>
        <authorList>
            <person name="Wang S."/>
        </authorList>
    </citation>
    <scope>NUCLEOTIDE SEQUENCE [LARGE SCALE GENOMIC DNA]</scope>
    <source>
        <strain evidence="1 2">YN101</strain>
    </source>
</reference>
<dbReference type="InterPro" id="IPR012663">
    <property type="entry name" value="CHP02450_Tryp"/>
</dbReference>
<accession>A0A5B8Y618</accession>
<proteinExistence type="predicted"/>
<dbReference type="EMBL" id="CP041186">
    <property type="protein sequence ID" value="QDG50008.1"/>
    <property type="molecule type" value="Genomic_DNA"/>
</dbReference>
<dbReference type="Proteomes" id="UP000315995">
    <property type="component" value="Chromosome"/>
</dbReference>
<dbReference type="Pfam" id="PF09493">
    <property type="entry name" value="DUF2389"/>
    <property type="match status" value="1"/>
</dbReference>
<accession>A0A4Y6PNV7</accession>
<evidence type="ECO:0000313" key="2">
    <source>
        <dbReference type="Proteomes" id="UP000315995"/>
    </source>
</evidence>
<dbReference type="AlphaFoldDB" id="A0A4Y6PNV7"/>